<feature type="compositionally biased region" description="Polar residues" evidence="2">
    <location>
        <begin position="453"/>
        <end position="465"/>
    </location>
</feature>
<gene>
    <name evidence="4" type="ORF">VITISV_037249</name>
</gene>
<evidence type="ECO:0000256" key="1">
    <source>
        <dbReference type="ARBA" id="ARBA00022750"/>
    </source>
</evidence>
<accession>A5BQD5</accession>
<organism evidence="4">
    <name type="scientific">Vitis vinifera</name>
    <name type="common">Grape</name>
    <dbReference type="NCBI Taxonomy" id="29760"/>
    <lineage>
        <taxon>Eukaryota</taxon>
        <taxon>Viridiplantae</taxon>
        <taxon>Streptophyta</taxon>
        <taxon>Embryophyta</taxon>
        <taxon>Tracheophyta</taxon>
        <taxon>Spermatophyta</taxon>
        <taxon>Magnoliopsida</taxon>
        <taxon>eudicotyledons</taxon>
        <taxon>Gunneridae</taxon>
        <taxon>Pentapetalae</taxon>
        <taxon>rosids</taxon>
        <taxon>Vitales</taxon>
        <taxon>Vitaceae</taxon>
        <taxon>Viteae</taxon>
        <taxon>Vitis</taxon>
    </lineage>
</organism>
<evidence type="ECO:0000259" key="3">
    <source>
        <dbReference type="PROSITE" id="PS50994"/>
    </source>
</evidence>
<dbReference type="EMBL" id="AM467468">
    <property type="protein sequence ID" value="CAN63736.1"/>
    <property type="molecule type" value="Genomic_DNA"/>
</dbReference>
<dbReference type="CDD" id="cd09272">
    <property type="entry name" value="RNase_HI_RT_Ty1"/>
    <property type="match status" value="1"/>
</dbReference>
<proteinExistence type="predicted"/>
<name>A5BQD5_VITVI</name>
<sequence length="839" mass="97212">MYNVYSQVKTTKELWEFLEKKYKTENAGMKKFIVGRFLDYKMVDSKTVTSEVQELQIILHELHAEKMELSESFQVTTIVEKLPPSWKDFKNSLKHKRKEMGLEDLIVRLKIEEDNCVSEKKVGKHPMESKVNLVEPKANKKIKHFGEGPTNMVDNLNEWWVDTGATRHVCGERNMFSSTNQWVVGIGKVVLNMTSGKELVLTDVLHVSDIRKNLLVFEPDKFVFMKIGMYVGKGFMTNGLFNMNVMTVKHDFNNNKVSTSVYLIESFTFWHNRLGHVNNKTLKMLINMNLLHFFSIDFKHKCEVCVEAKMAKPPFHSIERNTKPPDLIHNDICDLKFVQTRGGKMYFITFIDDCIRYCYVYLLRSKDEALDVFKHYKNEVENQLSRKIKAIRSDRGGKYEAPFGEFCSKHGIIHQTTAPYSPQSNGVAKRKSCTLKEMMNNILPCKEKQKVSSNKRTYDTTNGNHQNEEEPRCSKRAKKTTFKEAMSTLEAPFWKEAINSEIESIMHNHTWKLVDLPPGNKHLGCKWIFKKKMKPDGTIDKYKARLVAKGFKQKESLDFFDTYSPVTRITSIRVLIAIVALHNLEIHQMDVKTTFLNGELEEKIYMEQPEGFVALGQEKKVCNLIKSLYGLKQAPKQWHEKFDKVMLSNDFKINESDKCVYIKNTQSEYVIVCLYVDDVLIIGSNNDVIKATKKMLTSYLDMKDMGSSKQTCIARSTMESEFIALYKAWEEAKWIHNFLEDIPRWPKSVLATCTHFDSQSAIGRAQSSMYNGKSRHIHRRHNTVRQLLANGIISIDYVKLNDNLTDPLTKRLSRDQINCSSRGMRLRPITKEFHNGNPT</sequence>
<feature type="region of interest" description="Disordered" evidence="2">
    <location>
        <begin position="453"/>
        <end position="476"/>
    </location>
</feature>
<keyword evidence="1" id="KW-0378">Hydrolase</keyword>
<dbReference type="InterPro" id="IPR054722">
    <property type="entry name" value="PolX-like_BBD"/>
</dbReference>
<dbReference type="SUPFAM" id="SSF56672">
    <property type="entry name" value="DNA/RNA polymerases"/>
    <property type="match status" value="1"/>
</dbReference>
<dbReference type="PANTHER" id="PTHR47592:SF27">
    <property type="entry name" value="OS08G0421700 PROTEIN"/>
    <property type="match status" value="1"/>
</dbReference>
<keyword evidence="1" id="KW-0645">Protease</keyword>
<dbReference type="InterPro" id="IPR012337">
    <property type="entry name" value="RNaseH-like_sf"/>
</dbReference>
<dbReference type="SUPFAM" id="SSF53098">
    <property type="entry name" value="Ribonuclease H-like"/>
    <property type="match status" value="1"/>
</dbReference>
<dbReference type="PROSITE" id="PS50994">
    <property type="entry name" value="INTEGRASE"/>
    <property type="match status" value="1"/>
</dbReference>
<dbReference type="Pfam" id="PF00665">
    <property type="entry name" value="rve"/>
    <property type="match status" value="1"/>
</dbReference>
<dbReference type="Pfam" id="PF22936">
    <property type="entry name" value="Pol_BBD"/>
    <property type="match status" value="1"/>
</dbReference>
<dbReference type="Gene3D" id="3.30.420.10">
    <property type="entry name" value="Ribonuclease H-like superfamily/Ribonuclease H"/>
    <property type="match status" value="1"/>
</dbReference>
<evidence type="ECO:0000313" key="4">
    <source>
        <dbReference type="EMBL" id="CAN63736.1"/>
    </source>
</evidence>
<dbReference type="AlphaFoldDB" id="A5BQD5"/>
<dbReference type="InterPro" id="IPR013103">
    <property type="entry name" value="RVT_2"/>
</dbReference>
<dbReference type="Pfam" id="PF13976">
    <property type="entry name" value="gag_pre-integrs"/>
    <property type="match status" value="1"/>
</dbReference>
<dbReference type="GO" id="GO:0003676">
    <property type="term" value="F:nucleic acid binding"/>
    <property type="evidence" value="ECO:0007669"/>
    <property type="project" value="InterPro"/>
</dbReference>
<dbReference type="Pfam" id="PF14223">
    <property type="entry name" value="Retrotran_gag_2"/>
    <property type="match status" value="1"/>
</dbReference>
<dbReference type="PANTHER" id="PTHR47592">
    <property type="entry name" value="PBF68 PROTEIN"/>
    <property type="match status" value="1"/>
</dbReference>
<reference evidence="4" key="1">
    <citation type="journal article" date="2007" name="PLoS ONE">
        <title>The first genome sequence of an elite grapevine cultivar (Pinot noir Vitis vinifera L.): coping with a highly heterozygous genome.</title>
        <authorList>
            <person name="Velasco R."/>
            <person name="Zharkikh A."/>
            <person name="Troggio M."/>
            <person name="Cartwright D.A."/>
            <person name="Cestaro A."/>
            <person name="Pruss D."/>
            <person name="Pindo M."/>
            <person name="FitzGerald L.M."/>
            <person name="Vezzulli S."/>
            <person name="Reid J."/>
            <person name="Malacarne G."/>
            <person name="Iliev D."/>
            <person name="Coppola G."/>
            <person name="Wardell B."/>
            <person name="Micheletti D."/>
            <person name="Macalma T."/>
            <person name="Facci M."/>
            <person name="Mitchell J.T."/>
            <person name="Perazzolli M."/>
            <person name="Eldredge G."/>
            <person name="Gatto P."/>
            <person name="Oyzerski R."/>
            <person name="Moretto M."/>
            <person name="Gutin N."/>
            <person name="Stefanini M."/>
            <person name="Chen Y."/>
            <person name="Segala C."/>
            <person name="Davenport C."/>
            <person name="Dematte L."/>
            <person name="Mraz A."/>
            <person name="Battilana J."/>
            <person name="Stormo K."/>
            <person name="Costa F."/>
            <person name="Tao Q."/>
            <person name="Si-Ammour A."/>
            <person name="Harkins T."/>
            <person name="Lackey A."/>
            <person name="Perbost C."/>
            <person name="Taillon B."/>
            <person name="Stella A."/>
            <person name="Solovyev V."/>
            <person name="Fawcett J.A."/>
            <person name="Sterck L."/>
            <person name="Vandepoele K."/>
            <person name="Grando S.M."/>
            <person name="Toppo S."/>
            <person name="Moser C."/>
            <person name="Lanchbury J."/>
            <person name="Bogden R."/>
            <person name="Skolnick M."/>
            <person name="Sgaramella V."/>
            <person name="Bhatnagar S.K."/>
            <person name="Fontana P."/>
            <person name="Gutin A."/>
            <person name="Van de Peer Y."/>
            <person name="Salamini F."/>
            <person name="Viola R."/>
        </authorList>
    </citation>
    <scope>NUCLEOTIDE SEQUENCE</scope>
</reference>
<dbReference type="InterPro" id="IPR001584">
    <property type="entry name" value="Integrase_cat-core"/>
</dbReference>
<dbReference type="InterPro" id="IPR043502">
    <property type="entry name" value="DNA/RNA_pol_sf"/>
</dbReference>
<dbReference type="GO" id="GO:0015074">
    <property type="term" value="P:DNA integration"/>
    <property type="evidence" value="ECO:0007669"/>
    <property type="project" value="InterPro"/>
</dbReference>
<dbReference type="InterPro" id="IPR036397">
    <property type="entry name" value="RNaseH_sf"/>
</dbReference>
<keyword evidence="1" id="KW-0064">Aspartyl protease</keyword>
<dbReference type="Pfam" id="PF07727">
    <property type="entry name" value="RVT_2"/>
    <property type="match status" value="1"/>
</dbReference>
<protein>
    <recommendedName>
        <fullName evidence="3">Integrase catalytic domain-containing protein</fullName>
    </recommendedName>
</protein>
<dbReference type="GO" id="GO:0004190">
    <property type="term" value="F:aspartic-type endopeptidase activity"/>
    <property type="evidence" value="ECO:0007669"/>
    <property type="project" value="UniProtKB-KW"/>
</dbReference>
<evidence type="ECO:0000256" key="2">
    <source>
        <dbReference type="SAM" id="MobiDB-lite"/>
    </source>
</evidence>
<feature type="domain" description="Integrase catalytic" evidence="3">
    <location>
        <begin position="320"/>
        <end position="486"/>
    </location>
</feature>
<dbReference type="InterPro" id="IPR025724">
    <property type="entry name" value="GAG-pre-integrase_dom"/>
</dbReference>